<protein>
    <submittedName>
        <fullName evidence="3">FAD-binding oxidoreductase</fullName>
    </submittedName>
</protein>
<evidence type="ECO:0000313" key="3">
    <source>
        <dbReference type="EMBL" id="MCB8879475.1"/>
    </source>
</evidence>
<dbReference type="PRINTS" id="PR00411">
    <property type="entry name" value="PNDRDTASEI"/>
</dbReference>
<dbReference type="InterPro" id="IPR036188">
    <property type="entry name" value="FAD/NAD-bd_sf"/>
</dbReference>
<gene>
    <name evidence="3" type="ORF">ACELLULO517_04465</name>
</gene>
<feature type="domain" description="FAD dependent oxidoreductase" evidence="2">
    <location>
        <begin position="34"/>
        <end position="385"/>
    </location>
</feature>
<sequence length="431" mass="46345">MSVPARAAHAPSYYAATRNPAPLRPPLVGDVRADVCIIGAGFTGISAALTLAEAGIRAVVLEGKQIGWGASGRNGGQIVNGYSRDLGVIESRYGATAAKALGVMALEGGDIIRERVATYDIQCDLVPGGYFAALTERQMRELEHQKRVWEKHGHNGLEMVGRQASQDIARTRIYCGGMIDHRAGHLHPLNLVLGEAAAAESLGAVIHEDSPVTGIADDGSSVTVSTDRGRVIAKTVLVCGNAYLGDAVPELTNKIMPVSTQVVATAPLDPKLLDSLLTRNFCVEDCNYILDYYRRTADHRLLFGGGIVYGGTDPASIEGKIRPHLDRTFPELRGVTLDFAWSGNFALTMTRVPHVGRLSPNVLFSHGDSGHGVTTTHLLGRLLGEAVQGRMARFDTFAALPYFPFPGGQRLRVPLTVLGAWWYGLRDRLAF</sequence>
<dbReference type="Gene3D" id="3.50.50.60">
    <property type="entry name" value="FAD/NAD(P)-binding domain"/>
    <property type="match status" value="1"/>
</dbReference>
<dbReference type="GO" id="GO:0005737">
    <property type="term" value="C:cytoplasm"/>
    <property type="evidence" value="ECO:0007669"/>
    <property type="project" value="TreeGrafter"/>
</dbReference>
<keyword evidence="4" id="KW-1185">Reference proteome</keyword>
<accession>A0A963YYS8</accession>
<dbReference type="EMBL" id="JAESVA010000002">
    <property type="protein sequence ID" value="MCB8879475.1"/>
    <property type="molecule type" value="Genomic_DNA"/>
</dbReference>
<dbReference type="PANTHER" id="PTHR13847">
    <property type="entry name" value="SARCOSINE DEHYDROGENASE-RELATED"/>
    <property type="match status" value="1"/>
</dbReference>
<dbReference type="InterPro" id="IPR006076">
    <property type="entry name" value="FAD-dep_OxRdtase"/>
</dbReference>
<dbReference type="PANTHER" id="PTHR13847:SF281">
    <property type="entry name" value="FAD DEPENDENT OXIDOREDUCTASE DOMAIN-CONTAINING PROTEIN"/>
    <property type="match status" value="1"/>
</dbReference>
<dbReference type="SUPFAM" id="SSF51905">
    <property type="entry name" value="FAD/NAD(P)-binding domain"/>
    <property type="match status" value="1"/>
</dbReference>
<dbReference type="AlphaFoldDB" id="A0A963YYS8"/>
<dbReference type="GO" id="GO:0016491">
    <property type="term" value="F:oxidoreductase activity"/>
    <property type="evidence" value="ECO:0007669"/>
    <property type="project" value="UniProtKB-KW"/>
</dbReference>
<dbReference type="RefSeq" id="WP_227306111.1">
    <property type="nucleotide sequence ID" value="NZ_JAESVA010000002.1"/>
</dbReference>
<dbReference type="Proteomes" id="UP000721844">
    <property type="component" value="Unassembled WGS sequence"/>
</dbReference>
<dbReference type="Pfam" id="PF01266">
    <property type="entry name" value="DAO"/>
    <property type="match status" value="1"/>
</dbReference>
<evidence type="ECO:0000259" key="2">
    <source>
        <dbReference type="Pfam" id="PF01266"/>
    </source>
</evidence>
<dbReference type="Gene3D" id="3.30.9.10">
    <property type="entry name" value="D-Amino Acid Oxidase, subunit A, domain 2"/>
    <property type="match status" value="1"/>
</dbReference>
<keyword evidence="1" id="KW-0560">Oxidoreductase</keyword>
<proteinExistence type="predicted"/>
<name>A0A963YYS8_9PROT</name>
<evidence type="ECO:0000256" key="1">
    <source>
        <dbReference type="ARBA" id="ARBA00023002"/>
    </source>
</evidence>
<evidence type="ECO:0000313" key="4">
    <source>
        <dbReference type="Proteomes" id="UP000721844"/>
    </source>
</evidence>
<organism evidence="3 4">
    <name type="scientific">Acidisoma cellulosilyticum</name>
    <dbReference type="NCBI Taxonomy" id="2802395"/>
    <lineage>
        <taxon>Bacteria</taxon>
        <taxon>Pseudomonadati</taxon>
        <taxon>Pseudomonadota</taxon>
        <taxon>Alphaproteobacteria</taxon>
        <taxon>Acetobacterales</taxon>
        <taxon>Acidocellaceae</taxon>
        <taxon>Acidisoma</taxon>
    </lineage>
</organism>
<comment type="caution">
    <text evidence="3">The sequence shown here is derived from an EMBL/GenBank/DDBJ whole genome shotgun (WGS) entry which is preliminary data.</text>
</comment>
<reference evidence="3 4" key="1">
    <citation type="journal article" date="2021" name="Microorganisms">
        <title>Acidisoma silvae sp. nov. and Acidisomacellulosilytica sp. nov., Two Acidophilic Bacteria Isolated from Decaying Wood, Hydrolyzing Cellulose and Producing Poly-3-hydroxybutyrate.</title>
        <authorList>
            <person name="Mieszkin S."/>
            <person name="Pouder E."/>
            <person name="Uroz S."/>
            <person name="Simon-Colin C."/>
            <person name="Alain K."/>
        </authorList>
    </citation>
    <scope>NUCLEOTIDE SEQUENCE [LARGE SCALE GENOMIC DNA]</scope>
    <source>
        <strain evidence="3 4">HW T5.17</strain>
    </source>
</reference>